<keyword evidence="1" id="KW-0472">Membrane</keyword>
<reference evidence="2" key="1">
    <citation type="journal article" date="2017" name="Elife">
        <title>The kinetoplastid-infecting Bodo saltans virus (BsV), a window into the most abundant giant viruses in the sea.</title>
        <authorList>
            <person name="Deeg C.M."/>
            <person name="Chow C.-E.T."/>
            <person name="Suttle C.A."/>
        </authorList>
    </citation>
    <scope>NUCLEOTIDE SEQUENCE</scope>
    <source>
        <strain evidence="2">NG1</strain>
    </source>
</reference>
<keyword evidence="3" id="KW-1185">Reference proteome</keyword>
<organism evidence="2">
    <name type="scientific">Bodo saltans virus</name>
    <dbReference type="NCBI Taxonomy" id="2024608"/>
    <lineage>
        <taxon>Viruses</taxon>
        <taxon>Varidnaviria</taxon>
        <taxon>Bamfordvirae</taxon>
        <taxon>Nucleocytoviricota</taxon>
        <taxon>Megaviricetes</taxon>
        <taxon>Imitervirales</taxon>
        <taxon>Mimiviridae</taxon>
        <taxon>Klosneuvirinae</taxon>
        <taxon>Theiavirus</taxon>
        <taxon>Theiavirus salishense</taxon>
    </lineage>
</organism>
<proteinExistence type="predicted"/>
<evidence type="ECO:0000313" key="2">
    <source>
        <dbReference type="EMBL" id="ATZ80247.1"/>
    </source>
</evidence>
<evidence type="ECO:0000313" key="3">
    <source>
        <dbReference type="Proteomes" id="UP000240325"/>
    </source>
</evidence>
<feature type="transmembrane region" description="Helical" evidence="1">
    <location>
        <begin position="26"/>
        <end position="47"/>
    </location>
</feature>
<accession>A0A2H4UTR7</accession>
<keyword evidence="1" id="KW-1133">Transmembrane helix</keyword>
<dbReference type="EMBL" id="MF782455">
    <property type="protein sequence ID" value="ATZ80247.1"/>
    <property type="molecule type" value="Genomic_DNA"/>
</dbReference>
<dbReference type="Proteomes" id="UP000240325">
    <property type="component" value="Segment"/>
</dbReference>
<sequence>MRNIKNIFLVYIEIPMNYRPYGLLNYYFRFILYGGYFHDSVNVYIILKIYFSYTLKFP</sequence>
<gene>
    <name evidence="2" type="ORF">BMW23_0189</name>
</gene>
<keyword evidence="1" id="KW-0812">Transmembrane</keyword>
<evidence type="ECO:0000256" key="1">
    <source>
        <dbReference type="SAM" id="Phobius"/>
    </source>
</evidence>
<protein>
    <submittedName>
        <fullName evidence="2">Uncharacterized protein</fullName>
    </submittedName>
</protein>
<name>A0A2H4UTR7_9VIRU</name>